<evidence type="ECO:0000256" key="9">
    <source>
        <dbReference type="HAMAP-Rule" id="MF_00236"/>
    </source>
</evidence>
<gene>
    <name evidence="9" type="primary">tatA</name>
    <name evidence="11" type="ORF">HNQ39_000289</name>
</gene>
<keyword evidence="6 9" id="KW-1133">Transmembrane helix</keyword>
<evidence type="ECO:0000256" key="6">
    <source>
        <dbReference type="ARBA" id="ARBA00022989"/>
    </source>
</evidence>
<dbReference type="InterPro" id="IPR006312">
    <property type="entry name" value="TatA/E"/>
</dbReference>
<keyword evidence="4 9" id="KW-0812">Transmembrane</keyword>
<dbReference type="GO" id="GO:0008320">
    <property type="term" value="F:protein transmembrane transporter activity"/>
    <property type="evidence" value="ECO:0007669"/>
    <property type="project" value="UniProtKB-UniRule"/>
</dbReference>
<keyword evidence="5 9" id="KW-0653">Protein transport</keyword>
<protein>
    <recommendedName>
        <fullName evidence="9">Sec-independent protein translocase protein TatA</fullName>
    </recommendedName>
</protein>
<dbReference type="GO" id="GO:0033281">
    <property type="term" value="C:TAT protein transport complex"/>
    <property type="evidence" value="ECO:0007669"/>
    <property type="project" value="UniProtKB-UniRule"/>
</dbReference>
<keyword evidence="8 9" id="KW-0472">Membrane</keyword>
<comment type="subcellular location">
    <subcellularLocation>
        <location evidence="1 9">Cell membrane</location>
        <topology evidence="1 9">Single-pass membrane protein</topology>
    </subcellularLocation>
</comment>
<comment type="subunit">
    <text evidence="9">Forms a complex with TatC.</text>
</comment>
<evidence type="ECO:0000256" key="3">
    <source>
        <dbReference type="ARBA" id="ARBA00022475"/>
    </source>
</evidence>
<evidence type="ECO:0000313" key="12">
    <source>
        <dbReference type="Proteomes" id="UP000520814"/>
    </source>
</evidence>
<evidence type="ECO:0000256" key="2">
    <source>
        <dbReference type="ARBA" id="ARBA00022448"/>
    </source>
</evidence>
<dbReference type="RefSeq" id="WP_184192168.1">
    <property type="nucleotide sequence ID" value="NZ_JACHGW010000001.1"/>
</dbReference>
<name>A0A7W9W5G0_ARMRO</name>
<evidence type="ECO:0000256" key="5">
    <source>
        <dbReference type="ARBA" id="ARBA00022927"/>
    </source>
</evidence>
<dbReference type="HAMAP" id="MF_00236">
    <property type="entry name" value="TatA_E"/>
    <property type="match status" value="1"/>
</dbReference>
<evidence type="ECO:0000256" key="1">
    <source>
        <dbReference type="ARBA" id="ARBA00004162"/>
    </source>
</evidence>
<feature type="region of interest" description="Disordered" evidence="10">
    <location>
        <begin position="45"/>
        <end position="74"/>
    </location>
</feature>
<evidence type="ECO:0000256" key="8">
    <source>
        <dbReference type="ARBA" id="ARBA00023136"/>
    </source>
</evidence>
<feature type="compositionally biased region" description="Basic and acidic residues" evidence="10">
    <location>
        <begin position="60"/>
        <end position="74"/>
    </location>
</feature>
<reference evidence="11 12" key="1">
    <citation type="submission" date="2020-08" db="EMBL/GenBank/DDBJ databases">
        <title>Genomic Encyclopedia of Type Strains, Phase IV (KMG-IV): sequencing the most valuable type-strain genomes for metagenomic binning, comparative biology and taxonomic classification.</title>
        <authorList>
            <person name="Goeker M."/>
        </authorList>
    </citation>
    <scope>NUCLEOTIDE SEQUENCE [LARGE SCALE GENOMIC DNA]</scope>
    <source>
        <strain evidence="11 12">DSM 23562</strain>
    </source>
</reference>
<sequence length="74" mass="8142">MFTPTFAYFTSYTDWLIVGAIVLVLFGGSKIPQLARGLGEGIREFKNSINGEPAKEEEDEKKPDGDKEKTGSES</sequence>
<comment type="function">
    <text evidence="9">Part of the twin-arginine translocation (Tat) system that transports large folded proteins containing a characteristic twin-arginine motif in their signal peptide across membranes. TatA could form the protein-conducting channel of the Tat system.</text>
</comment>
<keyword evidence="3 9" id="KW-1003">Cell membrane</keyword>
<feature type="transmembrane region" description="Helical" evidence="9">
    <location>
        <begin position="6"/>
        <end position="26"/>
    </location>
</feature>
<dbReference type="Pfam" id="PF02416">
    <property type="entry name" value="TatA_B_E"/>
    <property type="match status" value="1"/>
</dbReference>
<evidence type="ECO:0000256" key="10">
    <source>
        <dbReference type="SAM" id="MobiDB-lite"/>
    </source>
</evidence>
<evidence type="ECO:0000256" key="7">
    <source>
        <dbReference type="ARBA" id="ARBA00023010"/>
    </source>
</evidence>
<comment type="caution">
    <text evidence="11">The sequence shown here is derived from an EMBL/GenBank/DDBJ whole genome shotgun (WGS) entry which is preliminary data.</text>
</comment>
<evidence type="ECO:0000256" key="4">
    <source>
        <dbReference type="ARBA" id="ARBA00022692"/>
    </source>
</evidence>
<dbReference type="Gene3D" id="1.20.5.3310">
    <property type="match status" value="1"/>
</dbReference>
<organism evidence="11 12">
    <name type="scientific">Armatimonas rosea</name>
    <dbReference type="NCBI Taxonomy" id="685828"/>
    <lineage>
        <taxon>Bacteria</taxon>
        <taxon>Bacillati</taxon>
        <taxon>Armatimonadota</taxon>
        <taxon>Armatimonadia</taxon>
        <taxon>Armatimonadales</taxon>
        <taxon>Armatimonadaceae</taxon>
        <taxon>Armatimonas</taxon>
    </lineage>
</organism>
<dbReference type="InterPro" id="IPR003369">
    <property type="entry name" value="TatA/B/E"/>
</dbReference>
<dbReference type="PANTHER" id="PTHR42982">
    <property type="entry name" value="SEC-INDEPENDENT PROTEIN TRANSLOCASE PROTEIN TATA"/>
    <property type="match status" value="1"/>
</dbReference>
<dbReference type="NCBIfam" id="TIGR01411">
    <property type="entry name" value="tatAE"/>
    <property type="match status" value="1"/>
</dbReference>
<dbReference type="Proteomes" id="UP000520814">
    <property type="component" value="Unassembled WGS sequence"/>
</dbReference>
<dbReference type="PANTHER" id="PTHR42982:SF1">
    <property type="entry name" value="SEC-INDEPENDENT PROTEIN TRANSLOCASE PROTEIN TATA"/>
    <property type="match status" value="1"/>
</dbReference>
<dbReference type="EMBL" id="JACHGW010000001">
    <property type="protein sequence ID" value="MBB6048527.1"/>
    <property type="molecule type" value="Genomic_DNA"/>
</dbReference>
<comment type="similarity">
    <text evidence="9">Belongs to the TatA/E family.</text>
</comment>
<proteinExistence type="inferred from homology"/>
<keyword evidence="7 9" id="KW-0811">Translocation</keyword>
<accession>A0A7W9W5G0</accession>
<dbReference type="AlphaFoldDB" id="A0A7W9W5G0"/>
<keyword evidence="2 9" id="KW-0813">Transport</keyword>
<evidence type="ECO:0000313" key="11">
    <source>
        <dbReference type="EMBL" id="MBB6048527.1"/>
    </source>
</evidence>
<keyword evidence="12" id="KW-1185">Reference proteome</keyword>
<dbReference type="GO" id="GO:0043953">
    <property type="term" value="P:protein transport by the Tat complex"/>
    <property type="evidence" value="ECO:0007669"/>
    <property type="project" value="UniProtKB-UniRule"/>
</dbReference>